<dbReference type="InterPro" id="IPR005238">
    <property type="entry name" value="ComB-like"/>
</dbReference>
<evidence type="ECO:0000256" key="4">
    <source>
        <dbReference type="ARBA" id="ARBA00021948"/>
    </source>
</evidence>
<dbReference type="SUPFAM" id="SSF142823">
    <property type="entry name" value="ComB-like"/>
    <property type="match status" value="1"/>
</dbReference>
<evidence type="ECO:0000313" key="9">
    <source>
        <dbReference type="Proteomes" id="UP000678228"/>
    </source>
</evidence>
<comment type="catalytic activity">
    <reaction evidence="7">
        <text>(2R)-O-phospho-3-sulfolactate + H2O = (2R)-3-sulfolactate + phosphate</text>
        <dbReference type="Rhea" id="RHEA:23416"/>
        <dbReference type="ChEBI" id="CHEBI:15377"/>
        <dbReference type="ChEBI" id="CHEBI:15597"/>
        <dbReference type="ChEBI" id="CHEBI:43474"/>
        <dbReference type="ChEBI" id="CHEBI:58738"/>
        <dbReference type="EC" id="3.1.3.71"/>
    </reaction>
</comment>
<dbReference type="EMBL" id="JAGKSQ010000002">
    <property type="protein sequence ID" value="MBP3950474.1"/>
    <property type="molecule type" value="Genomic_DNA"/>
</dbReference>
<dbReference type="Pfam" id="PF04029">
    <property type="entry name" value="2-ph_phosp"/>
    <property type="match status" value="1"/>
</dbReference>
<dbReference type="InterPro" id="IPR036702">
    <property type="entry name" value="ComB-like_sf"/>
</dbReference>
<name>A0A941AT00_9BACI</name>
<dbReference type="Gene3D" id="3.90.1560.10">
    <property type="entry name" value="ComB-like"/>
    <property type="match status" value="1"/>
</dbReference>
<sequence length="231" mass="25720">MNISIYQGNDLTVPKADINVIIDVIRAFTVAHYAFIHGVYEIWLAKATEEAFRLKRSQPDLLLAGEVNGVGVPGFDLDNSPASITTNVQGRTLVQKTTNGVKATLNSLHADHVFVTGFSNARTTANYINHLIEKIQKENISMNIIASHPTGDDDLACAEYIRGIILEDQALPPETVINRIKQAHVAQKFFDPKNNLFNKLDIDYCTKEVHTPFVMGVKQQKNIPKIVRIDL</sequence>
<dbReference type="EC" id="3.1.3.71" evidence="3"/>
<dbReference type="PANTHER" id="PTHR37311:SF1">
    <property type="entry name" value="2-PHOSPHOSULFOLACTATE PHOSPHATASE-RELATED"/>
    <property type="match status" value="1"/>
</dbReference>
<keyword evidence="9" id="KW-1185">Reference proteome</keyword>
<dbReference type="GO" id="GO:0050545">
    <property type="term" value="F:sulfopyruvate decarboxylase activity"/>
    <property type="evidence" value="ECO:0007669"/>
    <property type="project" value="TreeGrafter"/>
</dbReference>
<dbReference type="GO" id="GO:0000287">
    <property type="term" value="F:magnesium ion binding"/>
    <property type="evidence" value="ECO:0007669"/>
    <property type="project" value="InterPro"/>
</dbReference>
<comment type="cofactor">
    <cofactor evidence="1">
        <name>Mg(2+)</name>
        <dbReference type="ChEBI" id="CHEBI:18420"/>
    </cofactor>
</comment>
<keyword evidence="5" id="KW-0378">Hydrolase</keyword>
<protein>
    <recommendedName>
        <fullName evidence="4">Probable 2-phosphosulfolactate phosphatase</fullName>
        <ecNumber evidence="3">3.1.3.71</ecNumber>
    </recommendedName>
</protein>
<evidence type="ECO:0000256" key="2">
    <source>
        <dbReference type="ARBA" id="ARBA00009997"/>
    </source>
</evidence>
<reference evidence="8" key="1">
    <citation type="submission" date="2021-03" db="EMBL/GenBank/DDBJ databases">
        <title>Bacillus suaedae sp. nov., isolated from Suaeda aralocaspica.</title>
        <authorList>
            <person name="Lei R.F.R."/>
        </authorList>
    </citation>
    <scope>NUCLEOTIDE SEQUENCE</scope>
    <source>
        <strain evidence="8">YZJH907-2</strain>
    </source>
</reference>
<dbReference type="GO" id="GO:0050532">
    <property type="term" value="F:2-phosphosulfolactate phosphatase activity"/>
    <property type="evidence" value="ECO:0007669"/>
    <property type="project" value="UniProtKB-EC"/>
</dbReference>
<comment type="caution">
    <text evidence="8">The sequence shown here is derived from an EMBL/GenBank/DDBJ whole genome shotgun (WGS) entry which is preliminary data.</text>
</comment>
<evidence type="ECO:0000256" key="5">
    <source>
        <dbReference type="ARBA" id="ARBA00022801"/>
    </source>
</evidence>
<evidence type="ECO:0000256" key="6">
    <source>
        <dbReference type="ARBA" id="ARBA00022842"/>
    </source>
</evidence>
<evidence type="ECO:0000256" key="3">
    <source>
        <dbReference type="ARBA" id="ARBA00012953"/>
    </source>
</evidence>
<keyword evidence="6" id="KW-0460">Magnesium</keyword>
<dbReference type="PANTHER" id="PTHR37311">
    <property type="entry name" value="2-PHOSPHOSULFOLACTATE PHOSPHATASE-RELATED"/>
    <property type="match status" value="1"/>
</dbReference>
<proteinExistence type="inferred from homology"/>
<evidence type="ECO:0000256" key="7">
    <source>
        <dbReference type="ARBA" id="ARBA00033711"/>
    </source>
</evidence>
<accession>A0A941AT00</accession>
<organism evidence="8 9">
    <name type="scientific">Halalkalibacter suaedae</name>
    <dbReference type="NCBI Taxonomy" id="2822140"/>
    <lineage>
        <taxon>Bacteria</taxon>
        <taxon>Bacillati</taxon>
        <taxon>Bacillota</taxon>
        <taxon>Bacilli</taxon>
        <taxon>Bacillales</taxon>
        <taxon>Bacillaceae</taxon>
        <taxon>Halalkalibacter</taxon>
    </lineage>
</organism>
<dbReference type="AlphaFoldDB" id="A0A941AT00"/>
<dbReference type="Proteomes" id="UP000678228">
    <property type="component" value="Unassembled WGS sequence"/>
</dbReference>
<evidence type="ECO:0000256" key="1">
    <source>
        <dbReference type="ARBA" id="ARBA00001946"/>
    </source>
</evidence>
<dbReference type="RefSeq" id="WP_210596116.1">
    <property type="nucleotide sequence ID" value="NZ_JAGKSQ010000002.1"/>
</dbReference>
<evidence type="ECO:0000313" key="8">
    <source>
        <dbReference type="EMBL" id="MBP3950474.1"/>
    </source>
</evidence>
<comment type="similarity">
    <text evidence="2">Belongs to the ComB family.</text>
</comment>
<gene>
    <name evidence="8" type="ORF">J7W16_04960</name>
</gene>